<dbReference type="Pfam" id="PF00072">
    <property type="entry name" value="Response_reg"/>
    <property type="match status" value="1"/>
</dbReference>
<dbReference type="AlphaFoldDB" id="A0A0B5BL94"/>
<dbReference type="Proteomes" id="UP000057609">
    <property type="component" value="Chromosome"/>
</dbReference>
<sequence length="130" mass="14428">MVKQTVLVVDDDDDVLFLVEYALKRLDFDVTCMSDAAQALEAYRRELADGHPFDAVIMDLNIPGSIGGKELVARLRELDPTARAFVSSGYPDDPCMTDYQRFGFTGAISKPVTYEELLASFVPAMRPMAE</sequence>
<name>A0A0B5BL94_9BACT</name>
<protein>
    <recommendedName>
        <fullName evidence="3">Response regulatory domain-containing protein</fullName>
    </recommendedName>
</protein>
<feature type="modified residue" description="4-aspartylphosphate" evidence="2">
    <location>
        <position position="59"/>
    </location>
</feature>
<dbReference type="STRING" id="345632.GPICK_05245"/>
<feature type="domain" description="Response regulatory" evidence="3">
    <location>
        <begin position="5"/>
        <end position="125"/>
    </location>
</feature>
<proteinExistence type="predicted"/>
<reference evidence="4 5" key="1">
    <citation type="journal article" date="2015" name="Genome Announc.">
        <title>Complete Genome of Geobacter pickeringii G13T, a Metal-Reducing Isolate from Sedimentary Kaolin Deposits.</title>
        <authorList>
            <person name="Badalamenti J.P."/>
            <person name="Bond D.R."/>
        </authorList>
    </citation>
    <scope>NUCLEOTIDE SEQUENCE [LARGE SCALE GENOMIC DNA]</scope>
    <source>
        <strain evidence="4 5">G13</strain>
    </source>
</reference>
<dbReference type="SUPFAM" id="SSF52172">
    <property type="entry name" value="CheY-like"/>
    <property type="match status" value="1"/>
</dbReference>
<dbReference type="Gene3D" id="3.40.50.2300">
    <property type="match status" value="1"/>
</dbReference>
<dbReference type="InterPro" id="IPR050595">
    <property type="entry name" value="Bact_response_regulator"/>
</dbReference>
<dbReference type="PROSITE" id="PS50110">
    <property type="entry name" value="RESPONSE_REGULATORY"/>
    <property type="match status" value="1"/>
</dbReference>
<evidence type="ECO:0000313" key="5">
    <source>
        <dbReference type="Proteomes" id="UP000057609"/>
    </source>
</evidence>
<dbReference type="InterPro" id="IPR011006">
    <property type="entry name" value="CheY-like_superfamily"/>
</dbReference>
<dbReference type="KEGG" id="gpi:GPICK_05245"/>
<evidence type="ECO:0000259" key="3">
    <source>
        <dbReference type="PROSITE" id="PS50110"/>
    </source>
</evidence>
<gene>
    <name evidence="4" type="ORF">GPICK_05245</name>
</gene>
<dbReference type="PANTHER" id="PTHR44591">
    <property type="entry name" value="STRESS RESPONSE REGULATOR PROTEIN 1"/>
    <property type="match status" value="1"/>
</dbReference>
<dbReference type="PANTHER" id="PTHR44591:SF20">
    <property type="entry name" value="PROTEIN PILH"/>
    <property type="match status" value="1"/>
</dbReference>
<organism evidence="4 5">
    <name type="scientific">Geobacter pickeringii</name>
    <dbReference type="NCBI Taxonomy" id="345632"/>
    <lineage>
        <taxon>Bacteria</taxon>
        <taxon>Pseudomonadati</taxon>
        <taxon>Thermodesulfobacteriota</taxon>
        <taxon>Desulfuromonadia</taxon>
        <taxon>Geobacterales</taxon>
        <taxon>Geobacteraceae</taxon>
        <taxon>Geobacter</taxon>
    </lineage>
</organism>
<accession>A0A0B5BL94</accession>
<evidence type="ECO:0000256" key="1">
    <source>
        <dbReference type="ARBA" id="ARBA00022553"/>
    </source>
</evidence>
<evidence type="ECO:0000313" key="4">
    <source>
        <dbReference type="EMBL" id="AJE04821.1"/>
    </source>
</evidence>
<dbReference type="EMBL" id="CP009788">
    <property type="protein sequence ID" value="AJE04821.1"/>
    <property type="molecule type" value="Genomic_DNA"/>
</dbReference>
<keyword evidence="5" id="KW-1185">Reference proteome</keyword>
<keyword evidence="1 2" id="KW-0597">Phosphoprotein</keyword>
<evidence type="ECO:0000256" key="2">
    <source>
        <dbReference type="PROSITE-ProRule" id="PRU00169"/>
    </source>
</evidence>
<dbReference type="SMART" id="SM00448">
    <property type="entry name" value="REC"/>
    <property type="match status" value="1"/>
</dbReference>
<dbReference type="HOGENOM" id="CLU_000445_69_8_7"/>
<dbReference type="InterPro" id="IPR001789">
    <property type="entry name" value="Sig_transdc_resp-reg_receiver"/>
</dbReference>
<dbReference type="GO" id="GO:0000160">
    <property type="term" value="P:phosphorelay signal transduction system"/>
    <property type="evidence" value="ECO:0007669"/>
    <property type="project" value="InterPro"/>
</dbReference>